<keyword evidence="1 3" id="KW-0996">Nickel insertion</keyword>
<dbReference type="PANTHER" id="PTHR33620:SF1">
    <property type="entry name" value="UREASE ACCESSORY PROTEIN F"/>
    <property type="match status" value="1"/>
</dbReference>
<evidence type="ECO:0000256" key="1">
    <source>
        <dbReference type="ARBA" id="ARBA00022988"/>
    </source>
</evidence>
<dbReference type="AlphaFoldDB" id="A0A1E7DNS3"/>
<evidence type="ECO:0000313" key="4">
    <source>
        <dbReference type="EMBL" id="OES44704.1"/>
    </source>
</evidence>
<comment type="subunit">
    <text evidence="3">UreD, UreF and UreG form a complex that acts as a GTP-hydrolysis-dependent molecular chaperone, activating the urease apoprotein by helping to assemble the nickel containing metallocenter of UreC. The UreE protein probably delivers the nickel.</text>
</comment>
<reference evidence="4 5" key="1">
    <citation type="submission" date="2016-06" db="EMBL/GenBank/DDBJ databases">
        <title>Domibacillus iocasae genome sequencing.</title>
        <authorList>
            <person name="Verma A."/>
            <person name="Pal Y."/>
            <person name="Ojha A.K."/>
            <person name="Krishnamurthi S."/>
        </authorList>
    </citation>
    <scope>NUCLEOTIDE SEQUENCE [LARGE SCALE GENOMIC DNA]</scope>
    <source>
        <strain evidence="4 5">DSM 29979</strain>
    </source>
</reference>
<dbReference type="STRING" id="1714016.BA724_05340"/>
<keyword evidence="2 3" id="KW-0143">Chaperone</keyword>
<dbReference type="HAMAP" id="MF_01385">
    <property type="entry name" value="UreF"/>
    <property type="match status" value="1"/>
</dbReference>
<dbReference type="GO" id="GO:0016151">
    <property type="term" value="F:nickel cation binding"/>
    <property type="evidence" value="ECO:0007669"/>
    <property type="project" value="UniProtKB-UniRule"/>
</dbReference>
<dbReference type="EMBL" id="MAMP01000021">
    <property type="protein sequence ID" value="OES44704.1"/>
    <property type="molecule type" value="Genomic_DNA"/>
</dbReference>
<dbReference type="InterPro" id="IPR002639">
    <property type="entry name" value="UreF"/>
</dbReference>
<organism evidence="4 5">
    <name type="scientific">Domibacillus iocasae</name>
    <dbReference type="NCBI Taxonomy" id="1714016"/>
    <lineage>
        <taxon>Bacteria</taxon>
        <taxon>Bacillati</taxon>
        <taxon>Bacillota</taxon>
        <taxon>Bacilli</taxon>
        <taxon>Bacillales</taxon>
        <taxon>Bacillaceae</taxon>
        <taxon>Domibacillus</taxon>
    </lineage>
</organism>
<proteinExistence type="inferred from homology"/>
<dbReference type="Gene3D" id="1.10.4190.10">
    <property type="entry name" value="Urease accessory protein UreF"/>
    <property type="match status" value="1"/>
</dbReference>
<dbReference type="PIRSF" id="PIRSF009467">
    <property type="entry name" value="Ureas_acces_UreF"/>
    <property type="match status" value="1"/>
</dbReference>
<comment type="caution">
    <text evidence="4">The sequence shown here is derived from an EMBL/GenBank/DDBJ whole genome shotgun (WGS) entry which is preliminary data.</text>
</comment>
<dbReference type="OrthoDB" id="9798772at2"/>
<dbReference type="Pfam" id="PF01730">
    <property type="entry name" value="UreF"/>
    <property type="match status" value="1"/>
</dbReference>
<dbReference type="RefSeq" id="WP_069938327.1">
    <property type="nucleotide sequence ID" value="NZ_MAMP01000021.1"/>
</dbReference>
<comment type="similarity">
    <text evidence="3">Belongs to the UreF family.</text>
</comment>
<name>A0A1E7DNS3_9BACI</name>
<dbReference type="Proteomes" id="UP000095658">
    <property type="component" value="Unassembled WGS sequence"/>
</dbReference>
<dbReference type="PANTHER" id="PTHR33620">
    <property type="entry name" value="UREASE ACCESSORY PROTEIN F"/>
    <property type="match status" value="1"/>
</dbReference>
<evidence type="ECO:0000256" key="2">
    <source>
        <dbReference type="ARBA" id="ARBA00023186"/>
    </source>
</evidence>
<gene>
    <name evidence="3" type="primary">ureF</name>
    <name evidence="4" type="ORF">BA724_05340</name>
</gene>
<keyword evidence="5" id="KW-1185">Reference proteome</keyword>
<evidence type="ECO:0000256" key="3">
    <source>
        <dbReference type="HAMAP-Rule" id="MF_01385"/>
    </source>
</evidence>
<dbReference type="GO" id="GO:0005737">
    <property type="term" value="C:cytoplasm"/>
    <property type="evidence" value="ECO:0007669"/>
    <property type="project" value="UniProtKB-SubCell"/>
</dbReference>
<accession>A0A1E7DNS3</accession>
<keyword evidence="3" id="KW-0963">Cytoplasm</keyword>
<protein>
    <recommendedName>
        <fullName evidence="3">Urease accessory protein UreF</fullName>
    </recommendedName>
</protein>
<dbReference type="InterPro" id="IPR038277">
    <property type="entry name" value="UreF_sf"/>
</dbReference>
<sequence>MINPMLSFMQLCDSNFPSGAFSHSFGLETYIYEGAIHDAATFEAAMRIFMVNQMAYTDALACRLAYEAIENGQFDGIIELDHVLLALSLSKETREGTRRIGERMAKLCSDLYESLLIDTYYQRIRQKEAKGHPSIVFALAAHHLQADKNDAIAAHLFSGVHSLIQNAVRAIPLGQTDGQRILLALQPIIQAIADQTETMTEDELGMNMPGLEIAQMRHEQLPVRLFMS</sequence>
<comment type="function">
    <text evidence="3">Required for maturation of urease via the functional incorporation of the urease nickel metallocenter.</text>
</comment>
<comment type="subcellular location">
    <subcellularLocation>
        <location evidence="3">Cytoplasm</location>
    </subcellularLocation>
</comment>
<evidence type="ECO:0000313" key="5">
    <source>
        <dbReference type="Proteomes" id="UP000095658"/>
    </source>
</evidence>